<keyword evidence="2" id="KW-0255">Endonuclease</keyword>
<keyword evidence="2" id="KW-0540">Nuclease</keyword>
<accession>A0A023MGX5</accession>
<dbReference type="Gene3D" id="3.90.75.20">
    <property type="match status" value="1"/>
</dbReference>
<dbReference type="RefSeq" id="YP_009031630.1">
    <property type="nucleotide sequence ID" value="NC_024139.1"/>
</dbReference>
<reference evidence="2 3" key="1">
    <citation type="journal article" date="2014" name="Genome Announc.">
        <title>Complete Genome Sequences of Two Escherichia coli O157:H7 Phages Effective in Limiting Contamination of Food Products.</title>
        <authorList>
            <person name="Hong Y."/>
            <person name="Pan Y."/>
            <person name="Harman N.J."/>
            <person name="Ebner P.D."/>
        </authorList>
    </citation>
    <scope>NUCLEOTIDE SEQUENCE [LARGE SCALE GENOMIC DNA]</scope>
</reference>
<dbReference type="GeneID" id="19486976"/>
<protein>
    <submittedName>
        <fullName evidence="2">Putative H-N-H endonuclease</fullName>
    </submittedName>
</protein>
<dbReference type="InterPro" id="IPR044925">
    <property type="entry name" value="His-Me_finger_sf"/>
</dbReference>
<sequence>MPKYKDIDYDLFNSYFYYDETALSFLRWREDHAVAGGLNGNYWQVELLDMGQFKVHRIIFCIMNGGIDSELMIDHIDRNPRNNNIWNLRAVDSSQNNYNRTPSEYENCKRANGIPRNIYVNKVRPRDSYGRDYLTAQIKNPITNKRVSKSGYDLQELLLWLETKKAEFGIVN</sequence>
<evidence type="ECO:0000313" key="3">
    <source>
        <dbReference type="Proteomes" id="UP000026908"/>
    </source>
</evidence>
<dbReference type="InterPro" id="IPR003615">
    <property type="entry name" value="HNH_nuc"/>
</dbReference>
<evidence type="ECO:0000259" key="1">
    <source>
        <dbReference type="Pfam" id="PF13392"/>
    </source>
</evidence>
<dbReference type="KEGG" id="vg:19486976"/>
<feature type="domain" description="HNH nuclease" evidence="1">
    <location>
        <begin position="54"/>
        <end position="97"/>
    </location>
</feature>
<keyword evidence="2" id="KW-0378">Hydrolase</keyword>
<evidence type="ECO:0000313" key="2">
    <source>
        <dbReference type="EMBL" id="AHN83441.1"/>
    </source>
</evidence>
<keyword evidence="3" id="KW-1185">Reference proteome</keyword>
<dbReference type="OrthoDB" id="21336at10239"/>
<name>A0A023MGX5_9CAUD</name>
<proteinExistence type="predicted"/>
<dbReference type="Proteomes" id="UP000026908">
    <property type="component" value="Segment"/>
</dbReference>
<dbReference type="Pfam" id="PF13392">
    <property type="entry name" value="HNH_3"/>
    <property type="match status" value="1"/>
</dbReference>
<dbReference type="EMBL" id="KJ190157">
    <property type="protein sequence ID" value="AHN83441.1"/>
    <property type="molecule type" value="Genomic_DNA"/>
</dbReference>
<dbReference type="GO" id="GO:0004519">
    <property type="term" value="F:endonuclease activity"/>
    <property type="evidence" value="ECO:0007669"/>
    <property type="project" value="UniProtKB-KW"/>
</dbReference>
<organism evidence="2 3">
    <name type="scientific">Escherichia phage vB_EcoS_FFH_1</name>
    <dbReference type="NCBI Taxonomy" id="1446489"/>
    <lineage>
        <taxon>Viruses</taxon>
        <taxon>Duplodnaviria</taxon>
        <taxon>Heunggongvirae</taxon>
        <taxon>Uroviricota</taxon>
        <taxon>Caudoviricetes</taxon>
        <taxon>Demerecviridae</taxon>
        <taxon>Markadamsvirinae</taxon>
        <taxon>Tequintavirus</taxon>
        <taxon>Tequintavirus FFH1</taxon>
    </lineage>
</organism>
<dbReference type="SUPFAM" id="SSF54060">
    <property type="entry name" value="His-Me finger endonucleases"/>
    <property type="match status" value="1"/>
</dbReference>